<accession>A0A1I2B4P0</accession>
<sequence>MEKKSIQKTTVLKYSLTTTLANIMTDPGDVPNEIMNKAMEPGLGVAGPQVWAYRGVDGKPDTPFQLEICQPIVEAKGDAGKFVFCELPEMTCITEIHKGPWKKLGETYGRIFGEMGRKGIIPTGVSREVYHTCDFENEANNVTEIQIEIQQ</sequence>
<keyword evidence="3" id="KW-1185">Reference proteome</keyword>
<dbReference type="RefSeq" id="WP_093918058.1">
    <property type="nucleotide sequence ID" value="NZ_FONW01000001.1"/>
</dbReference>
<organism evidence="2 3">
    <name type="scientific">Sunxiuqinia elliptica</name>
    <dbReference type="NCBI Taxonomy" id="655355"/>
    <lineage>
        <taxon>Bacteria</taxon>
        <taxon>Pseudomonadati</taxon>
        <taxon>Bacteroidota</taxon>
        <taxon>Bacteroidia</taxon>
        <taxon>Marinilabiliales</taxon>
        <taxon>Prolixibacteraceae</taxon>
        <taxon>Sunxiuqinia</taxon>
    </lineage>
</organism>
<dbReference type="InterPro" id="IPR011256">
    <property type="entry name" value="Reg_factor_effector_dom_sf"/>
</dbReference>
<feature type="domain" description="AraC effector-binding" evidence="1">
    <location>
        <begin position="1"/>
        <end position="150"/>
    </location>
</feature>
<dbReference type="EMBL" id="FONW01000001">
    <property type="protein sequence ID" value="SFE51135.1"/>
    <property type="molecule type" value="Genomic_DNA"/>
</dbReference>
<dbReference type="SUPFAM" id="SSF55136">
    <property type="entry name" value="Probable bacterial effector-binding domain"/>
    <property type="match status" value="1"/>
</dbReference>
<dbReference type="Gene3D" id="3.20.80.10">
    <property type="entry name" value="Regulatory factor, effector binding domain"/>
    <property type="match status" value="1"/>
</dbReference>
<proteinExistence type="predicted"/>
<dbReference type="SMART" id="SM00871">
    <property type="entry name" value="AraC_E_bind"/>
    <property type="match status" value="1"/>
</dbReference>
<dbReference type="STRING" id="655355.SAMN05216283_101310"/>
<reference evidence="2 3" key="1">
    <citation type="submission" date="2016-10" db="EMBL/GenBank/DDBJ databases">
        <authorList>
            <person name="de Groot N.N."/>
        </authorList>
    </citation>
    <scope>NUCLEOTIDE SEQUENCE [LARGE SCALE GENOMIC DNA]</scope>
    <source>
        <strain evidence="2 3">CGMCC 1.9156</strain>
    </source>
</reference>
<gene>
    <name evidence="2" type="ORF">SAMN05216283_101310</name>
</gene>
<dbReference type="InterPro" id="IPR029442">
    <property type="entry name" value="GyrI-like"/>
</dbReference>
<dbReference type="AlphaFoldDB" id="A0A1I2B4P0"/>
<evidence type="ECO:0000313" key="3">
    <source>
        <dbReference type="Proteomes" id="UP000198964"/>
    </source>
</evidence>
<evidence type="ECO:0000313" key="2">
    <source>
        <dbReference type="EMBL" id="SFE51135.1"/>
    </source>
</evidence>
<name>A0A1I2B4P0_9BACT</name>
<dbReference type="InterPro" id="IPR010499">
    <property type="entry name" value="AraC_E-bd"/>
</dbReference>
<evidence type="ECO:0000259" key="1">
    <source>
        <dbReference type="SMART" id="SM00871"/>
    </source>
</evidence>
<protein>
    <submittedName>
        <fullName evidence="2">Effector-binding domain-containing protein</fullName>
    </submittedName>
</protein>
<dbReference type="Pfam" id="PF06445">
    <property type="entry name" value="GyrI-like"/>
    <property type="match status" value="1"/>
</dbReference>
<dbReference type="Proteomes" id="UP000198964">
    <property type="component" value="Unassembled WGS sequence"/>
</dbReference>